<reference evidence="1 2" key="1">
    <citation type="submission" date="2018-08" db="EMBL/GenBank/DDBJ databases">
        <title>Muricauda nanhaiensis sp. nov., isolated from seawater of the South China Sea.</title>
        <authorList>
            <person name="Dang Y."/>
        </authorList>
    </citation>
    <scope>NUCLEOTIDE SEQUENCE [LARGE SCALE GENOMIC DNA]</scope>
    <source>
        <strain evidence="1 2">SM1704</strain>
    </source>
</reference>
<evidence type="ECO:0000313" key="1">
    <source>
        <dbReference type="EMBL" id="RDY60641.1"/>
    </source>
</evidence>
<comment type="caution">
    <text evidence="1">The sequence shown here is derived from an EMBL/GenBank/DDBJ whole genome shotgun (WGS) entry which is preliminary data.</text>
</comment>
<organism evidence="1 2">
    <name type="scientific">Flagellimonas nanhaiensis</name>
    <dbReference type="NCBI Taxonomy" id="2292706"/>
    <lineage>
        <taxon>Bacteria</taxon>
        <taxon>Pseudomonadati</taxon>
        <taxon>Bacteroidota</taxon>
        <taxon>Flavobacteriia</taxon>
        <taxon>Flavobacteriales</taxon>
        <taxon>Flavobacteriaceae</taxon>
        <taxon>Flagellimonas</taxon>
    </lineage>
</organism>
<name>A0A371JS48_9FLAO</name>
<evidence type="ECO:0000313" key="2">
    <source>
        <dbReference type="Proteomes" id="UP000261828"/>
    </source>
</evidence>
<dbReference type="InterPro" id="IPR021133">
    <property type="entry name" value="HEAT_type_2"/>
</dbReference>
<dbReference type="OrthoDB" id="9797162at2"/>
<sequence>MAELLKTIYSDSFFERFLKSFEEVLPQFDSAGFMKSVHDAEWESRELKQRMRHITLCLGNYLGDDYKKNVGTILDLVEILRQDDYGIDTLGFIFLPDFIEVYGQDEFEISMNAMETVTQFVSCEFAIRPFTLKNQEAAFAILLKWSKHQNLHVRRLSSEGCRPRLPWAMGLPNLKKDPSAILPILENLKNDESEYVRRSVANNVNDISKDHPAIAIDLVKKWHGTNPNMDWVAKHASRTLLKQGNNEIMQLFGFGDIDHIKCKDFKVITPKIRIGESLEFSFKLQNTNTASSKIRVEYGIYYQKANGTLSRKVFKISEKEYPGKSISEIIRKQSFKPITTRVYHLGKHEVSIILNGKEVQRKKFELI</sequence>
<dbReference type="InterPro" id="IPR016024">
    <property type="entry name" value="ARM-type_fold"/>
</dbReference>
<protein>
    <submittedName>
        <fullName evidence="1">DNA alkylation repair protein</fullName>
    </submittedName>
</protein>
<dbReference type="SUPFAM" id="SSF48371">
    <property type="entry name" value="ARM repeat"/>
    <property type="match status" value="1"/>
</dbReference>
<dbReference type="EMBL" id="QTJX01000001">
    <property type="protein sequence ID" value="RDY60641.1"/>
    <property type="molecule type" value="Genomic_DNA"/>
</dbReference>
<dbReference type="Gene3D" id="1.25.40.290">
    <property type="entry name" value="ARM repeat domains"/>
    <property type="match status" value="1"/>
</dbReference>
<dbReference type="PROSITE" id="PS50077">
    <property type="entry name" value="HEAT_REPEAT"/>
    <property type="match status" value="1"/>
</dbReference>
<accession>A0A371JS48</accession>
<proteinExistence type="predicted"/>
<dbReference type="AlphaFoldDB" id="A0A371JS48"/>
<gene>
    <name evidence="1" type="ORF">DX873_00215</name>
</gene>
<keyword evidence="2" id="KW-1185">Reference proteome</keyword>
<dbReference type="RefSeq" id="WP_116182529.1">
    <property type="nucleotide sequence ID" value="NZ_QTJX01000001.1"/>
</dbReference>
<dbReference type="InterPro" id="IPR014825">
    <property type="entry name" value="DNA_alkylation"/>
</dbReference>
<dbReference type="Pfam" id="PF08713">
    <property type="entry name" value="DNA_alkylation"/>
    <property type="match status" value="1"/>
</dbReference>
<dbReference type="Proteomes" id="UP000261828">
    <property type="component" value="Unassembled WGS sequence"/>
</dbReference>